<dbReference type="InterPro" id="IPR051818">
    <property type="entry name" value="TPP_dependent_decarboxylase"/>
</dbReference>
<accession>Q11JG0</accession>
<dbReference type="InterPro" id="IPR029061">
    <property type="entry name" value="THDP-binding"/>
</dbReference>
<dbReference type="STRING" id="266779.Meso_1068"/>
<dbReference type="AlphaFoldDB" id="Q11JG0"/>
<keyword evidence="4" id="KW-0670">Pyruvate</keyword>
<dbReference type="GO" id="GO:0030976">
    <property type="term" value="F:thiamine pyrophosphate binding"/>
    <property type="evidence" value="ECO:0007669"/>
    <property type="project" value="InterPro"/>
</dbReference>
<proteinExistence type="predicted"/>
<dbReference type="GO" id="GO:0016831">
    <property type="term" value="F:carboxy-lyase activity"/>
    <property type="evidence" value="ECO:0007669"/>
    <property type="project" value="UniProtKB-KW"/>
</dbReference>
<gene>
    <name evidence="4" type="ordered locus">Meso_1068</name>
</gene>
<reference evidence="4" key="1">
    <citation type="submission" date="2006-06" db="EMBL/GenBank/DDBJ databases">
        <title>Complete sequence of chromosome of Chelativorans sp. BNC1.</title>
        <authorList>
            <consortium name="US DOE Joint Genome Institute"/>
            <person name="Copeland A."/>
            <person name="Lucas S."/>
            <person name="Lapidus A."/>
            <person name="Barry K."/>
            <person name="Detter J.C."/>
            <person name="Glavina del Rio T."/>
            <person name="Hammon N."/>
            <person name="Israni S."/>
            <person name="Dalin E."/>
            <person name="Tice H."/>
            <person name="Pitluck S."/>
            <person name="Chertkov O."/>
            <person name="Brettin T."/>
            <person name="Bruce D."/>
            <person name="Han C."/>
            <person name="Tapia R."/>
            <person name="Gilna P."/>
            <person name="Schmutz J."/>
            <person name="Larimer F."/>
            <person name="Land M."/>
            <person name="Hauser L."/>
            <person name="Kyrpides N."/>
            <person name="Mikhailova N."/>
            <person name="Richardson P."/>
        </authorList>
    </citation>
    <scope>NUCLEOTIDE SEQUENCE</scope>
    <source>
        <strain evidence="4">BNC1</strain>
    </source>
</reference>
<dbReference type="PANTHER" id="PTHR42818:SF1">
    <property type="entry name" value="SULFOPYRUVATE DECARBOXYLASE"/>
    <property type="match status" value="1"/>
</dbReference>
<dbReference type="CDD" id="cd07035">
    <property type="entry name" value="TPP_PYR_POX_like"/>
    <property type="match status" value="1"/>
</dbReference>
<evidence type="ECO:0000313" key="4">
    <source>
        <dbReference type="EMBL" id="ABG62465.1"/>
    </source>
</evidence>
<dbReference type="PANTHER" id="PTHR42818">
    <property type="entry name" value="SULFOPYRUVATE DECARBOXYLASE SUBUNIT ALPHA"/>
    <property type="match status" value="1"/>
</dbReference>
<dbReference type="SUPFAM" id="SSF52518">
    <property type="entry name" value="Thiamin diphosphate-binding fold (THDP-binding)"/>
    <property type="match status" value="1"/>
</dbReference>
<keyword evidence="2" id="KW-0456">Lyase</keyword>
<name>Q11JG0_CHESB</name>
<dbReference type="eggNOG" id="COG4032">
    <property type="taxonomic scope" value="Bacteria"/>
</dbReference>
<sequence length="182" mass="19732">MSSAEPDGQRAWHEIIRDVLKENNVRLATYVPDNVLSPLIRGLHADPFFTTFCCAREEEAVGVATGAWLGGTLGVVLMQTSGFATLPNVLASLAVPYQIPLLMIISERGTLGEFNLGQAMVCRTMRPALESMGIENHTLRRLDEVAFVVDRTVSQAVSTQAPAAIILNALLTGGKVEKKREV</sequence>
<evidence type="ECO:0000256" key="1">
    <source>
        <dbReference type="ARBA" id="ARBA00022793"/>
    </source>
</evidence>
<dbReference type="KEGG" id="mes:Meso_1068"/>
<dbReference type="EMBL" id="CP000390">
    <property type="protein sequence ID" value="ABG62465.1"/>
    <property type="molecule type" value="Genomic_DNA"/>
</dbReference>
<protein>
    <submittedName>
        <fullName evidence="4">Putative sulfopyruvate decarboxylase subunit alpha</fullName>
    </submittedName>
</protein>
<dbReference type="HOGENOM" id="CLU_113594_0_0_5"/>
<feature type="domain" description="Thiamine pyrophosphate enzyme N-terminal TPP-binding" evidence="3">
    <location>
        <begin position="14"/>
        <end position="109"/>
    </location>
</feature>
<organism evidence="4">
    <name type="scientific">Chelativorans sp. (strain BNC1)</name>
    <dbReference type="NCBI Taxonomy" id="266779"/>
    <lineage>
        <taxon>Bacteria</taxon>
        <taxon>Pseudomonadati</taxon>
        <taxon>Pseudomonadota</taxon>
        <taxon>Alphaproteobacteria</taxon>
        <taxon>Hyphomicrobiales</taxon>
        <taxon>Phyllobacteriaceae</taxon>
        <taxon>Chelativorans</taxon>
    </lineage>
</organism>
<evidence type="ECO:0000259" key="3">
    <source>
        <dbReference type="Pfam" id="PF02776"/>
    </source>
</evidence>
<dbReference type="Pfam" id="PF02776">
    <property type="entry name" value="TPP_enzyme_N"/>
    <property type="match status" value="1"/>
</dbReference>
<dbReference type="InterPro" id="IPR012001">
    <property type="entry name" value="Thiamin_PyroP_enz_TPP-bd_dom"/>
</dbReference>
<keyword evidence="1" id="KW-0210">Decarboxylase</keyword>
<evidence type="ECO:0000256" key="2">
    <source>
        <dbReference type="ARBA" id="ARBA00023239"/>
    </source>
</evidence>
<dbReference type="Gene3D" id="3.40.50.970">
    <property type="match status" value="1"/>
</dbReference>
<dbReference type="OrthoDB" id="8220795at2"/>